<dbReference type="PATRIC" id="fig|159743.3.peg.5711"/>
<dbReference type="AlphaFoldDB" id="A0A0D7WUM2"/>
<proteinExistence type="predicted"/>
<evidence type="ECO:0000313" key="2">
    <source>
        <dbReference type="Proteomes" id="UP000032534"/>
    </source>
</evidence>
<sequence>MAKIVFWSPDQGRGNTSNAVAIGTMIGQDYDIRTLITQTHFRRSNLESAFMKAKELQFRNLVNTTTSGMDNLERLFKSKRLSVDSICDHTISLETGRLDLLMGTKKAEAHESYPSIAGAIFDEADRYYQAVILDIHSGGKDIVSHQLIKDADIVVVTLSQDTSVIENYVEQKEWPDELQNKTKIILLGQYDKYSKYNVANIKRNYKINDPIYGLPYSSEFRDAFNDKDVLNWFRRARNAGKRHPSYNFFQEVRKISKDLLIQIGVNTEIKRIERGVS</sequence>
<protein>
    <submittedName>
        <fullName evidence="1">Uncharacterized protein</fullName>
    </submittedName>
</protein>
<dbReference type="RefSeq" id="WP_044648786.1">
    <property type="nucleotide sequence ID" value="NZ_JTHP01000079.1"/>
</dbReference>
<dbReference type="Proteomes" id="UP000032534">
    <property type="component" value="Unassembled WGS sequence"/>
</dbReference>
<gene>
    <name evidence="1" type="ORF">QD47_25750</name>
</gene>
<dbReference type="OrthoDB" id="2842408at2"/>
<dbReference type="Gene3D" id="3.40.50.300">
    <property type="entry name" value="P-loop containing nucleotide triphosphate hydrolases"/>
    <property type="match status" value="1"/>
</dbReference>
<evidence type="ECO:0000313" key="1">
    <source>
        <dbReference type="EMBL" id="KJD42876.1"/>
    </source>
</evidence>
<comment type="caution">
    <text evidence="1">The sequence shown here is derived from an EMBL/GenBank/DDBJ whole genome shotgun (WGS) entry which is preliminary data.</text>
</comment>
<dbReference type="InterPro" id="IPR027417">
    <property type="entry name" value="P-loop_NTPase"/>
</dbReference>
<dbReference type="EMBL" id="JTHP01000079">
    <property type="protein sequence ID" value="KJD42876.1"/>
    <property type="molecule type" value="Genomic_DNA"/>
</dbReference>
<reference evidence="1 2" key="1">
    <citation type="submission" date="2014-11" db="EMBL/GenBank/DDBJ databases">
        <title>Draft Genome Sequences of Paenibacillus polymyxa NRRL B-30509 and Paenibacillus terrae NRRL B-30644, Strains from a Poultry Environment that Produce Tridecaptin A and Paenicidins.</title>
        <authorList>
            <person name="van Belkum M.J."/>
            <person name="Lohans C.T."/>
            <person name="Vederas J.C."/>
        </authorList>
    </citation>
    <scope>NUCLEOTIDE SEQUENCE [LARGE SCALE GENOMIC DNA]</scope>
    <source>
        <strain evidence="1 2">NRRL B-30644</strain>
    </source>
</reference>
<name>A0A0D7WUM2_9BACL</name>
<dbReference type="SUPFAM" id="SSF52540">
    <property type="entry name" value="P-loop containing nucleoside triphosphate hydrolases"/>
    <property type="match status" value="1"/>
</dbReference>
<keyword evidence="2" id="KW-1185">Reference proteome</keyword>
<organism evidence="1 2">
    <name type="scientific">Paenibacillus terrae</name>
    <dbReference type="NCBI Taxonomy" id="159743"/>
    <lineage>
        <taxon>Bacteria</taxon>
        <taxon>Bacillati</taxon>
        <taxon>Bacillota</taxon>
        <taxon>Bacilli</taxon>
        <taxon>Bacillales</taxon>
        <taxon>Paenibacillaceae</taxon>
        <taxon>Paenibacillus</taxon>
    </lineage>
</organism>
<accession>A0A0D7WUM2</accession>